<sequence length="911" mass="106974">MNKKNDKRLIENKSFSINEMNETINFILSLLTKVFKKHTSEKLYKIALEVKNKIKEKNNKNLFEYVQKISKKLSNLDFTYLCRYFAYHELLTNLVEDIYQANYENKWEDKYLDVDDYLVRFFKDIKKNKINVSKLKDIDISIVLTAHPTQVVRETILRLTRKIMEYLDKQSNYNSLFNIHLLDKEQNIEVLIDILWQVAILRDEKITVNNEIKNILNYFDTTFFSILPKINYKFNKLKNENYVLDESDNVCIKIGSWIGGDRDGNSFVNESSLEIAFEGQVKKVFNFYFSKLNNLYNDLLLHDSVSKISKSIYEFTKDVYLKNREREPYSKAVVKIISKLWNTLQSFGYDISSFSNFKIVDIDGKYNSTKDFLNDLYLILNSLKKNNSYEIAKRNLVDLIYSVKSFEFHLMSIDIRQNSKKHKELIDEIFSTNNIHQNYIYLSNEKKEELLLNIFEKEMIWDFDKLNDFNKSEINIFKKINQIKSLLGNNSISSYIISNTESFVDILETLFLYKIVNNTNDFNLNIVPLFETIEDISNAPLIVEKMITSPITRPIIENFWNNKIEVLLGYSDSCKDGGNFTSSWKLYTIQNELTAIVKKHNIKISFFHGRGGTIGRGGGPSYYAINSQPKDSINDKLRFTEQGEIIWAKYSNPRKGWFNLETILTATAQAIVDKTKNKYEDDEFKNNMEYLSKVSFDKYQNLVYKNQSFESVFFDITPINQISKLNIGSRPISRLNNKKLSDLRSIPWVFSWSQVRAMIPGWYGIGTALEQFINQNKKNLSILKKWYKNISFFNSLLSNIEMLLAKVNLDITKHYFDSSNNKDADAIYLDILSEYNKTLKMILLISDKKELLEDFRDLKISLEDRIPYLNILNYFQLELIRKNKLNKKNKWIQEAILISINGIATGLRNSG</sequence>
<organism evidence="3 4">
    <name type="scientific">Malacoplasma penetrans (strain HF-2)</name>
    <name type="common">Mycoplasma penetrans</name>
    <dbReference type="NCBI Taxonomy" id="272633"/>
    <lineage>
        <taxon>Bacteria</taxon>
        <taxon>Bacillati</taxon>
        <taxon>Mycoplasmatota</taxon>
        <taxon>Mycoplasmoidales</taxon>
        <taxon>Mycoplasmoidaceae</taxon>
        <taxon>Malacoplasma</taxon>
    </lineage>
</organism>
<dbReference type="GO" id="GO:0008964">
    <property type="term" value="F:phosphoenolpyruvate carboxylase activity"/>
    <property type="evidence" value="ECO:0007669"/>
    <property type="project" value="InterPro"/>
</dbReference>
<dbReference type="KEGG" id="mpe:MYPE9390"/>
<dbReference type="NCBIfam" id="NF000584">
    <property type="entry name" value="PRK00009.1"/>
    <property type="match status" value="1"/>
</dbReference>
<keyword evidence="4" id="KW-1185">Reference proteome</keyword>
<dbReference type="GO" id="GO:0006099">
    <property type="term" value="P:tricarboxylic acid cycle"/>
    <property type="evidence" value="ECO:0007669"/>
    <property type="project" value="InterPro"/>
</dbReference>
<comment type="function">
    <text evidence="1">Forms oxaloacetate, a four-carbon dicarboxylic acid source for the tricarboxylic acid cycle.</text>
</comment>
<name>Q8EUI7_MALP2</name>
<dbReference type="AlphaFoldDB" id="Q8EUI7"/>
<evidence type="ECO:0000313" key="3">
    <source>
        <dbReference type="EMBL" id="BAC44726.1"/>
    </source>
</evidence>
<dbReference type="Pfam" id="PF00311">
    <property type="entry name" value="PEPcase"/>
    <property type="match status" value="1"/>
</dbReference>
<dbReference type="STRING" id="272633.gene:10732060"/>
<dbReference type="SUPFAM" id="SSF51621">
    <property type="entry name" value="Phosphoenolpyruvate/pyruvate domain"/>
    <property type="match status" value="1"/>
</dbReference>
<dbReference type="GO" id="GO:0015977">
    <property type="term" value="P:carbon fixation"/>
    <property type="evidence" value="ECO:0007669"/>
    <property type="project" value="InterPro"/>
</dbReference>
<evidence type="ECO:0000256" key="1">
    <source>
        <dbReference type="ARBA" id="ARBA00003670"/>
    </source>
</evidence>
<reference evidence="3 4" key="1">
    <citation type="journal article" date="2002" name="Nucleic Acids Res.">
        <title>The complete genomic sequence of Mycoplasma penetrans, an intracellular bacterial pathogen in humans.</title>
        <authorList>
            <person name="Sasaki Y."/>
            <person name="Ishikawa J."/>
            <person name="Yamashita A."/>
            <person name="Oshima K."/>
            <person name="Kenri T."/>
            <person name="Furuya K."/>
            <person name="Yoshino C."/>
            <person name="Horino A."/>
            <person name="Shiba T."/>
            <person name="Sasaki T."/>
            <person name="Hattori M."/>
        </authorList>
    </citation>
    <scope>NUCLEOTIDE SEQUENCE [LARGE SCALE GENOMIC DNA]</scope>
    <source>
        <strain evidence="3 4">HF-2</strain>
    </source>
</reference>
<accession>Q8EUI7</accession>
<dbReference type="HOGENOM" id="CLU_006557_2_0_14"/>
<dbReference type="Proteomes" id="UP000002522">
    <property type="component" value="Chromosome"/>
</dbReference>
<protein>
    <recommendedName>
        <fullName evidence="2">Phosphoenolpyruvate carboxylase</fullName>
    </recommendedName>
</protein>
<evidence type="ECO:0000256" key="2">
    <source>
        <dbReference type="ARBA" id="ARBA00022419"/>
    </source>
</evidence>
<dbReference type="eggNOG" id="COG2352">
    <property type="taxonomic scope" value="Bacteria"/>
</dbReference>
<dbReference type="GO" id="GO:0005829">
    <property type="term" value="C:cytosol"/>
    <property type="evidence" value="ECO:0007669"/>
    <property type="project" value="TreeGrafter"/>
</dbReference>
<proteinExistence type="predicted"/>
<dbReference type="PRINTS" id="PR00150">
    <property type="entry name" value="PEPCARBXLASE"/>
</dbReference>
<dbReference type="InParanoid" id="Q8EUI7"/>
<dbReference type="PANTHER" id="PTHR30523">
    <property type="entry name" value="PHOSPHOENOLPYRUVATE CARBOXYLASE"/>
    <property type="match status" value="1"/>
</dbReference>
<dbReference type="RefSeq" id="WP_011077755.1">
    <property type="nucleotide sequence ID" value="NC_004432.1"/>
</dbReference>
<dbReference type="InterPro" id="IPR021135">
    <property type="entry name" value="PEP_COase"/>
</dbReference>
<dbReference type="Gene3D" id="1.20.1440.90">
    <property type="entry name" value="Phosphoenolpyruvate/pyruvate domain"/>
    <property type="match status" value="1"/>
</dbReference>
<evidence type="ECO:0000313" key="4">
    <source>
        <dbReference type="Proteomes" id="UP000002522"/>
    </source>
</evidence>
<dbReference type="EMBL" id="BA000026">
    <property type="protein sequence ID" value="BAC44726.1"/>
    <property type="molecule type" value="Genomic_DNA"/>
</dbReference>
<gene>
    <name evidence="3" type="ordered locus">MYPE9390</name>
</gene>
<dbReference type="PANTHER" id="PTHR30523:SF6">
    <property type="entry name" value="PHOSPHOENOLPYRUVATE CARBOXYLASE"/>
    <property type="match status" value="1"/>
</dbReference>
<dbReference type="InterPro" id="IPR015813">
    <property type="entry name" value="Pyrv/PenolPyrv_kinase-like_dom"/>
</dbReference>